<protein>
    <submittedName>
        <fullName evidence="1">DUF3737 family protein</fullName>
    </submittedName>
</protein>
<dbReference type="InterPro" id="IPR012334">
    <property type="entry name" value="Pectin_lyas_fold"/>
</dbReference>
<organism evidence="1 2">
    <name type="scientific">Succinivibrio faecicola</name>
    <dbReference type="NCBI Taxonomy" id="2820300"/>
    <lineage>
        <taxon>Bacteria</taxon>
        <taxon>Pseudomonadati</taxon>
        <taxon>Pseudomonadota</taxon>
        <taxon>Gammaproteobacteria</taxon>
        <taxon>Aeromonadales</taxon>
        <taxon>Succinivibrionaceae</taxon>
        <taxon>Succinivibrio</taxon>
    </lineage>
</organism>
<dbReference type="Pfam" id="PF12541">
    <property type="entry name" value="DUF3737"/>
    <property type="match status" value="1"/>
</dbReference>
<sequence length="283" mass="31935">MKTISNKEYSGERPLFGKSNIKLSNIRIIDGESALKEGHEISAEKSYFNGKYPFWHIQDLSIDTCAFDTMARAAIWYSQKINMSNCDVVAPKMFRKCSDISVYQTIFSDAKETFWDCKGIKIDNCSMNNADYLFLNSSNIEINKLKLNGNYAFQNASGIKIVDSIINSKDAFWEAQDVTVINSIINSEYLAWHSKNVTLINCTITGKQPMCYAENLRLVDCILADSTEFAFEYSSVFATIKSHIESVRNPLSGHIRATSIGKIIIDEHKKAPATCVIEENYFG</sequence>
<dbReference type="SUPFAM" id="SSF51126">
    <property type="entry name" value="Pectin lyase-like"/>
    <property type="match status" value="1"/>
</dbReference>
<dbReference type="RefSeq" id="WP_219936647.1">
    <property type="nucleotide sequence ID" value="NZ_JAGFNY010000004.1"/>
</dbReference>
<reference evidence="1 2" key="1">
    <citation type="submission" date="2021-03" db="EMBL/GenBank/DDBJ databases">
        <title>Succinivibrio sp. nov. isolated from feces of cow.</title>
        <authorList>
            <person name="Choi J.-Y."/>
        </authorList>
    </citation>
    <scope>NUCLEOTIDE SEQUENCE [LARGE SCALE GENOMIC DNA]</scope>
    <source>
        <strain evidence="1 2">AGMB01872</strain>
    </source>
</reference>
<dbReference type="Proteomes" id="UP000731465">
    <property type="component" value="Unassembled WGS sequence"/>
</dbReference>
<dbReference type="EMBL" id="JAGFNY010000004">
    <property type="protein sequence ID" value="MBW7569707.1"/>
    <property type="molecule type" value="Genomic_DNA"/>
</dbReference>
<evidence type="ECO:0000313" key="1">
    <source>
        <dbReference type="EMBL" id="MBW7569707.1"/>
    </source>
</evidence>
<comment type="caution">
    <text evidence="1">The sequence shown here is derived from an EMBL/GenBank/DDBJ whole genome shotgun (WGS) entry which is preliminary data.</text>
</comment>
<dbReference type="Gene3D" id="2.160.20.10">
    <property type="entry name" value="Single-stranded right-handed beta-helix, Pectin lyase-like"/>
    <property type="match status" value="1"/>
</dbReference>
<gene>
    <name evidence="1" type="ORF">J5V48_02240</name>
</gene>
<accession>A0ABS7DEI4</accession>
<name>A0ABS7DEI4_9GAMM</name>
<dbReference type="InterPro" id="IPR022208">
    <property type="entry name" value="DUF3737"/>
</dbReference>
<evidence type="ECO:0000313" key="2">
    <source>
        <dbReference type="Proteomes" id="UP000731465"/>
    </source>
</evidence>
<keyword evidence="2" id="KW-1185">Reference proteome</keyword>
<proteinExistence type="predicted"/>
<dbReference type="InterPro" id="IPR011050">
    <property type="entry name" value="Pectin_lyase_fold/virulence"/>
</dbReference>